<evidence type="ECO:0000313" key="11">
    <source>
        <dbReference type="EMBL" id="CAF3587260.1"/>
    </source>
</evidence>
<accession>A0A8S2CU49</accession>
<dbReference type="AlphaFoldDB" id="A0A8S2CU49"/>
<name>A0A8S2CU49_9BILA</name>
<comment type="catalytic activity">
    <reaction evidence="8">
        <text>CMP + ATP = CDP + ADP</text>
        <dbReference type="Rhea" id="RHEA:11600"/>
        <dbReference type="ChEBI" id="CHEBI:30616"/>
        <dbReference type="ChEBI" id="CHEBI:58069"/>
        <dbReference type="ChEBI" id="CHEBI:60377"/>
        <dbReference type="ChEBI" id="CHEBI:456216"/>
        <dbReference type="EC" id="2.7.4.25"/>
    </reaction>
</comment>
<comment type="catalytic activity">
    <reaction evidence="7">
        <text>dCMP + ATP = dCDP + ADP</text>
        <dbReference type="Rhea" id="RHEA:25094"/>
        <dbReference type="ChEBI" id="CHEBI:30616"/>
        <dbReference type="ChEBI" id="CHEBI:57566"/>
        <dbReference type="ChEBI" id="CHEBI:58593"/>
        <dbReference type="ChEBI" id="CHEBI:456216"/>
        <dbReference type="EC" id="2.7.4.25"/>
    </reaction>
</comment>
<dbReference type="InterPro" id="IPR003136">
    <property type="entry name" value="Cytidylate_kin"/>
</dbReference>
<dbReference type="Pfam" id="PF02224">
    <property type="entry name" value="Cytidylate_kin"/>
    <property type="match status" value="1"/>
</dbReference>
<dbReference type="InterPro" id="IPR011994">
    <property type="entry name" value="Cytidylate_kinase_dom"/>
</dbReference>
<comment type="similarity">
    <text evidence="1">Belongs to the cytidylate kinase family. Type 1 subfamily.</text>
</comment>
<dbReference type="GO" id="GO:0036431">
    <property type="term" value="F:dCMP kinase activity"/>
    <property type="evidence" value="ECO:0007669"/>
    <property type="project" value="InterPro"/>
</dbReference>
<comment type="caution">
    <text evidence="10">The sequence shown here is derived from an EMBL/GenBank/DDBJ whole genome shotgun (WGS) entry which is preliminary data.</text>
</comment>
<protein>
    <recommendedName>
        <fullName evidence="2">(d)CMP kinase</fullName>
        <ecNumber evidence="2">2.7.4.25</ecNumber>
    </recommendedName>
</protein>
<dbReference type="Gene3D" id="3.40.50.300">
    <property type="entry name" value="P-loop containing nucleotide triphosphate hydrolases"/>
    <property type="match status" value="1"/>
</dbReference>
<dbReference type="GO" id="GO:0005524">
    <property type="term" value="F:ATP binding"/>
    <property type="evidence" value="ECO:0007669"/>
    <property type="project" value="UniProtKB-KW"/>
</dbReference>
<evidence type="ECO:0000256" key="7">
    <source>
        <dbReference type="ARBA" id="ARBA00047615"/>
    </source>
</evidence>
<evidence type="ECO:0000313" key="12">
    <source>
        <dbReference type="Proteomes" id="UP000677228"/>
    </source>
</evidence>
<gene>
    <name evidence="10" type="ORF">OVA965_LOCUS4785</name>
    <name evidence="11" type="ORF">TMI583_LOCUS4783</name>
</gene>
<keyword evidence="3" id="KW-0808">Transferase</keyword>
<dbReference type="EMBL" id="CAJOBA010001288">
    <property type="protein sequence ID" value="CAF3587260.1"/>
    <property type="molecule type" value="Genomic_DNA"/>
</dbReference>
<sequence>MYRAYALKAVEQNIELTDEHQLVDLAQNTNIQLYSDGRVELDGKDVTSQIRTPLISNVASVVSTYKIIREKAVASQKKMAADHNVIMDGRDIGTVVLPEADIKLYLTASVDVRVNRRLAELRKTGVEIDEQQIRQQVIERDYRDVTRAESPLVRALDAHEINTDELSIDQIVTITKQMIANKRKVV</sequence>
<evidence type="ECO:0000256" key="6">
    <source>
        <dbReference type="ARBA" id="ARBA00022840"/>
    </source>
</evidence>
<dbReference type="NCBIfam" id="TIGR00017">
    <property type="entry name" value="cmk"/>
    <property type="match status" value="1"/>
</dbReference>
<dbReference type="CDD" id="cd02020">
    <property type="entry name" value="CMPK"/>
    <property type="match status" value="1"/>
</dbReference>
<keyword evidence="4" id="KW-0547">Nucleotide-binding</keyword>
<dbReference type="Proteomes" id="UP000677228">
    <property type="component" value="Unassembled WGS sequence"/>
</dbReference>
<reference evidence="10" key="1">
    <citation type="submission" date="2021-02" db="EMBL/GenBank/DDBJ databases">
        <authorList>
            <person name="Nowell W R."/>
        </authorList>
    </citation>
    <scope>NUCLEOTIDE SEQUENCE</scope>
</reference>
<dbReference type="InterPro" id="IPR027417">
    <property type="entry name" value="P-loop_NTPase"/>
</dbReference>
<evidence type="ECO:0000259" key="9">
    <source>
        <dbReference type="Pfam" id="PF02224"/>
    </source>
</evidence>
<organism evidence="10 12">
    <name type="scientific">Didymodactylos carnosus</name>
    <dbReference type="NCBI Taxonomy" id="1234261"/>
    <lineage>
        <taxon>Eukaryota</taxon>
        <taxon>Metazoa</taxon>
        <taxon>Spiralia</taxon>
        <taxon>Gnathifera</taxon>
        <taxon>Rotifera</taxon>
        <taxon>Eurotatoria</taxon>
        <taxon>Bdelloidea</taxon>
        <taxon>Philodinida</taxon>
        <taxon>Philodinidae</taxon>
        <taxon>Didymodactylos</taxon>
    </lineage>
</organism>
<dbReference type="Proteomes" id="UP000682733">
    <property type="component" value="Unassembled WGS sequence"/>
</dbReference>
<dbReference type="EC" id="2.7.4.25" evidence="2"/>
<evidence type="ECO:0000256" key="2">
    <source>
        <dbReference type="ARBA" id="ARBA00012906"/>
    </source>
</evidence>
<evidence type="ECO:0000256" key="5">
    <source>
        <dbReference type="ARBA" id="ARBA00022777"/>
    </source>
</evidence>
<evidence type="ECO:0000313" key="10">
    <source>
        <dbReference type="EMBL" id="CAF0803739.1"/>
    </source>
</evidence>
<evidence type="ECO:0000256" key="3">
    <source>
        <dbReference type="ARBA" id="ARBA00022679"/>
    </source>
</evidence>
<dbReference type="EMBL" id="CAJNOK010001288">
    <property type="protein sequence ID" value="CAF0803739.1"/>
    <property type="molecule type" value="Genomic_DNA"/>
</dbReference>
<keyword evidence="6" id="KW-0067">ATP-binding</keyword>
<evidence type="ECO:0000256" key="1">
    <source>
        <dbReference type="ARBA" id="ARBA00009427"/>
    </source>
</evidence>
<keyword evidence="5" id="KW-0418">Kinase</keyword>
<feature type="domain" description="Cytidylate kinase" evidence="9">
    <location>
        <begin position="1"/>
        <end position="177"/>
    </location>
</feature>
<evidence type="ECO:0000256" key="4">
    <source>
        <dbReference type="ARBA" id="ARBA00022741"/>
    </source>
</evidence>
<evidence type="ECO:0000256" key="8">
    <source>
        <dbReference type="ARBA" id="ARBA00048478"/>
    </source>
</evidence>
<dbReference type="GO" id="GO:0006139">
    <property type="term" value="P:nucleobase-containing compound metabolic process"/>
    <property type="evidence" value="ECO:0007669"/>
    <property type="project" value="InterPro"/>
</dbReference>
<proteinExistence type="inferred from homology"/>
<dbReference type="SUPFAM" id="SSF52540">
    <property type="entry name" value="P-loop containing nucleoside triphosphate hydrolases"/>
    <property type="match status" value="1"/>
</dbReference>